<name>A0ABR9GNF4_9HYPH</name>
<dbReference type="InterPro" id="IPR051010">
    <property type="entry name" value="BCAA_transport"/>
</dbReference>
<dbReference type="InterPro" id="IPR000709">
    <property type="entry name" value="Leu_Ile_Val-bd"/>
</dbReference>
<evidence type="ECO:0000313" key="8">
    <source>
        <dbReference type="Proteomes" id="UP000598227"/>
    </source>
</evidence>
<feature type="domain" description="Leucine-binding protein" evidence="6">
    <location>
        <begin position="30"/>
        <end position="376"/>
    </location>
</feature>
<comment type="similarity">
    <text evidence="1">Belongs to the leucine-binding protein family.</text>
</comment>
<protein>
    <submittedName>
        <fullName evidence="7">ABC transporter substrate-binding protein</fullName>
    </submittedName>
</protein>
<feature type="signal peptide" evidence="5">
    <location>
        <begin position="1"/>
        <end position="25"/>
    </location>
</feature>
<keyword evidence="8" id="KW-1185">Reference proteome</keyword>
<dbReference type="EMBL" id="JACZEP010000003">
    <property type="protein sequence ID" value="MBE1205220.1"/>
    <property type="molecule type" value="Genomic_DNA"/>
</dbReference>
<evidence type="ECO:0000313" key="7">
    <source>
        <dbReference type="EMBL" id="MBE1205220.1"/>
    </source>
</evidence>
<evidence type="ECO:0000256" key="1">
    <source>
        <dbReference type="ARBA" id="ARBA00010062"/>
    </source>
</evidence>
<dbReference type="PRINTS" id="PR00337">
    <property type="entry name" value="LEUILEVALBP"/>
</dbReference>
<gene>
    <name evidence="7" type="ORF">IHE39_13055</name>
</gene>
<dbReference type="RefSeq" id="WP_192566755.1">
    <property type="nucleotide sequence ID" value="NZ_JACZEP010000003.1"/>
</dbReference>
<dbReference type="Proteomes" id="UP000598227">
    <property type="component" value="Unassembled WGS sequence"/>
</dbReference>
<dbReference type="PANTHER" id="PTHR30483:SF6">
    <property type="entry name" value="PERIPLASMIC BINDING PROTEIN OF ABC TRANSPORTER FOR NATURAL AMINO ACIDS"/>
    <property type="match status" value="1"/>
</dbReference>
<accession>A0ABR9GNF4</accession>
<organism evidence="7 8">
    <name type="scientific">Aminobacter carboxidus</name>
    <dbReference type="NCBI Taxonomy" id="376165"/>
    <lineage>
        <taxon>Bacteria</taxon>
        <taxon>Pseudomonadati</taxon>
        <taxon>Pseudomonadota</taxon>
        <taxon>Alphaproteobacteria</taxon>
        <taxon>Hyphomicrobiales</taxon>
        <taxon>Phyllobacteriaceae</taxon>
        <taxon>Aminobacter</taxon>
    </lineage>
</organism>
<evidence type="ECO:0000259" key="6">
    <source>
        <dbReference type="Pfam" id="PF13458"/>
    </source>
</evidence>
<dbReference type="InterPro" id="IPR028081">
    <property type="entry name" value="Leu-bd"/>
</dbReference>
<dbReference type="Gene3D" id="3.40.50.2300">
    <property type="match status" value="2"/>
</dbReference>
<sequence>MSTKRLMAALLATSMLVGGVVAGNAQDKTTKIALLAPVSGKAAADGAEMVNGARMAVDEINAAGGVAGFKLELVVGDIQDSTPDVVTSVFERLAGDREVNAMVSGYTSTTNFEIELMAEQEMPYIIAGNTAETRAIISAAPDKYPTVWSYMPTYDAYESELVSVVDGLEKAGKLPLDNKKAALISSDNPYSKTIMDGLKKNFEAAGWTVTSTDLLPFGEINDWRPFLAKVREAKPAVIVNTDYISANAATFLTQFLEQPTKSLVFIQYAPSVPEFMELTKDKSTGIMYNMIGGLYGTTGENKRATEVVSKYKAKYGAEPGGYGAHLYEQVYIYADALAKVGDPTDRLAIGKAIGETDKQVAIGRMAFDPKTHLALQGADTVPILFFQLWNGERKLVYPANLAGAEFQTPPWMK</sequence>
<dbReference type="SUPFAM" id="SSF53822">
    <property type="entry name" value="Periplasmic binding protein-like I"/>
    <property type="match status" value="1"/>
</dbReference>
<dbReference type="PANTHER" id="PTHR30483">
    <property type="entry name" value="LEUCINE-SPECIFIC-BINDING PROTEIN"/>
    <property type="match status" value="1"/>
</dbReference>
<keyword evidence="4" id="KW-0029">Amino-acid transport</keyword>
<evidence type="ECO:0000256" key="3">
    <source>
        <dbReference type="ARBA" id="ARBA00022729"/>
    </source>
</evidence>
<evidence type="ECO:0000256" key="5">
    <source>
        <dbReference type="SAM" id="SignalP"/>
    </source>
</evidence>
<feature type="chain" id="PRO_5046265446" evidence="5">
    <location>
        <begin position="26"/>
        <end position="413"/>
    </location>
</feature>
<proteinExistence type="inferred from homology"/>
<reference evidence="7 8" key="1">
    <citation type="submission" date="2020-09" db="EMBL/GenBank/DDBJ databases">
        <title>Draft Genome Sequence of Aminobacter carboxidus type strain DSM 1086, a soil Gram-negative carboxydobacterium.</title>
        <authorList>
            <person name="Turrini P."/>
            <person name="Tescari M."/>
            <person name="Artuso I."/>
            <person name="Lugli G.A."/>
            <person name="Frangipani E."/>
            <person name="Ventura M."/>
            <person name="Visca P."/>
        </authorList>
    </citation>
    <scope>NUCLEOTIDE SEQUENCE [LARGE SCALE GENOMIC DNA]</scope>
    <source>
        <strain evidence="7 8">DSM 1086</strain>
    </source>
</reference>
<dbReference type="Pfam" id="PF13458">
    <property type="entry name" value="Peripla_BP_6"/>
    <property type="match status" value="1"/>
</dbReference>
<dbReference type="InterPro" id="IPR028082">
    <property type="entry name" value="Peripla_BP_I"/>
</dbReference>
<keyword evidence="2" id="KW-0813">Transport</keyword>
<keyword evidence="3 5" id="KW-0732">Signal</keyword>
<evidence type="ECO:0000256" key="4">
    <source>
        <dbReference type="ARBA" id="ARBA00022970"/>
    </source>
</evidence>
<evidence type="ECO:0000256" key="2">
    <source>
        <dbReference type="ARBA" id="ARBA00022448"/>
    </source>
</evidence>
<comment type="caution">
    <text evidence="7">The sequence shown here is derived from an EMBL/GenBank/DDBJ whole genome shotgun (WGS) entry which is preliminary data.</text>
</comment>